<dbReference type="SUPFAM" id="SSF52151">
    <property type="entry name" value="FabD/lysophospholipase-like"/>
    <property type="match status" value="1"/>
</dbReference>
<dbReference type="PANTHER" id="PTHR14226:SF78">
    <property type="entry name" value="SLR0060 PROTEIN"/>
    <property type="match status" value="1"/>
</dbReference>
<evidence type="ECO:0000256" key="3">
    <source>
        <dbReference type="ARBA" id="ARBA00023098"/>
    </source>
</evidence>
<dbReference type="EMBL" id="CYHE01000006">
    <property type="protein sequence ID" value="CUA96837.1"/>
    <property type="molecule type" value="Genomic_DNA"/>
</dbReference>
<dbReference type="AlphaFoldDB" id="A0A0K6I0K7"/>
<name>A0A0K6I0K7_9HYPH</name>
<gene>
    <name evidence="6" type="ORF">Ga0061067_106115</name>
</gene>
<feature type="active site" description="Nucleophile" evidence="4">
    <location>
        <position position="57"/>
    </location>
</feature>
<organism evidence="6 7">
    <name type="scientific">Pannonibacter indicus</name>
    <dbReference type="NCBI Taxonomy" id="466044"/>
    <lineage>
        <taxon>Bacteria</taxon>
        <taxon>Pseudomonadati</taxon>
        <taxon>Pseudomonadota</taxon>
        <taxon>Alphaproteobacteria</taxon>
        <taxon>Hyphomicrobiales</taxon>
        <taxon>Stappiaceae</taxon>
        <taxon>Pannonibacter</taxon>
    </lineage>
</organism>
<dbReference type="InterPro" id="IPR050301">
    <property type="entry name" value="NTE"/>
</dbReference>
<accession>A0A0K6I0K7</accession>
<keyword evidence="3 4" id="KW-0443">Lipid metabolism</keyword>
<dbReference type="InterPro" id="IPR016035">
    <property type="entry name" value="Acyl_Trfase/lysoPLipase"/>
</dbReference>
<evidence type="ECO:0000256" key="4">
    <source>
        <dbReference type="PROSITE-ProRule" id="PRU01161"/>
    </source>
</evidence>
<feature type="short sequence motif" description="GXSXG" evidence="4">
    <location>
        <begin position="55"/>
        <end position="59"/>
    </location>
</feature>
<proteinExistence type="predicted"/>
<dbReference type="InterPro" id="IPR002641">
    <property type="entry name" value="PNPLA_dom"/>
</dbReference>
<keyword evidence="1 4" id="KW-0378">Hydrolase</keyword>
<dbReference type="Gene3D" id="3.40.1090.10">
    <property type="entry name" value="Cytosolic phospholipase A2 catalytic domain"/>
    <property type="match status" value="2"/>
</dbReference>
<dbReference type="PANTHER" id="PTHR14226">
    <property type="entry name" value="NEUROPATHY TARGET ESTERASE/SWISS CHEESE D.MELANOGASTER"/>
    <property type="match status" value="1"/>
</dbReference>
<reference evidence="7" key="1">
    <citation type="submission" date="2015-08" db="EMBL/GenBank/DDBJ databases">
        <authorList>
            <person name="Varghese N."/>
        </authorList>
    </citation>
    <scope>NUCLEOTIDE SEQUENCE [LARGE SCALE GENOMIC DNA]</scope>
    <source>
        <strain evidence="7">DSM 23407</strain>
    </source>
</reference>
<dbReference type="OrthoDB" id="9807112at2"/>
<evidence type="ECO:0000256" key="2">
    <source>
        <dbReference type="ARBA" id="ARBA00022963"/>
    </source>
</evidence>
<dbReference type="GO" id="GO:0016042">
    <property type="term" value="P:lipid catabolic process"/>
    <property type="evidence" value="ECO:0007669"/>
    <property type="project" value="UniProtKB-UniRule"/>
</dbReference>
<feature type="active site" description="Proton acceptor" evidence="4">
    <location>
        <position position="209"/>
    </location>
</feature>
<dbReference type="GO" id="GO:0016787">
    <property type="term" value="F:hydrolase activity"/>
    <property type="evidence" value="ECO:0007669"/>
    <property type="project" value="UniProtKB-UniRule"/>
</dbReference>
<evidence type="ECO:0000313" key="7">
    <source>
        <dbReference type="Proteomes" id="UP000183900"/>
    </source>
</evidence>
<feature type="domain" description="PNPLA" evidence="5">
    <location>
        <begin position="23"/>
        <end position="222"/>
    </location>
</feature>
<sequence length="351" mass="39398">MTEARKRKVPPRKSAPGRKVINLALQGGGAHGAFTWGVLDYLLEDDRFEIDGISGTSAGAMNAVALACGLHEGGPEGARERLRTFWKKVSQHAYLSPIRRSPLDMALGQWSLDFSPSYIAMDLISRFASPYEFNPLNINPLHEVLKEIIDFDSVRACGRVRVFVSATNVHTGKIKVFSGDELTADAVMASACLPQVFQAVEIDGVPYWDGGYMGNPPLYPLFYETGTQDLLLVQINPIERKGTPKTAREIQNRMNEITFNSTLLREMRSIEFVLRLLNEGKLDEKDYKRVYFHRIDGEALKPLQASSKFNAEWAFIKELFSIGRKTAAGWVERNYDAVGERSTVDLRSEFQ</sequence>
<dbReference type="Proteomes" id="UP000183900">
    <property type="component" value="Unassembled WGS sequence"/>
</dbReference>
<evidence type="ECO:0000259" key="5">
    <source>
        <dbReference type="PROSITE" id="PS51635"/>
    </source>
</evidence>
<keyword evidence="7" id="KW-1185">Reference proteome</keyword>
<feature type="short sequence motif" description="GXGXXG" evidence="4">
    <location>
        <begin position="27"/>
        <end position="32"/>
    </location>
</feature>
<protein>
    <submittedName>
        <fullName evidence="6">Predicted acylesterase/phospholipase RssA, containd patatin domain</fullName>
    </submittedName>
</protein>
<dbReference type="RefSeq" id="WP_055455792.1">
    <property type="nucleotide sequence ID" value="NZ_CYHE01000006.1"/>
</dbReference>
<dbReference type="Pfam" id="PF01734">
    <property type="entry name" value="Patatin"/>
    <property type="match status" value="1"/>
</dbReference>
<feature type="short sequence motif" description="DGA/G" evidence="4">
    <location>
        <begin position="209"/>
        <end position="211"/>
    </location>
</feature>
<dbReference type="PROSITE" id="PS51635">
    <property type="entry name" value="PNPLA"/>
    <property type="match status" value="1"/>
</dbReference>
<evidence type="ECO:0000256" key="1">
    <source>
        <dbReference type="ARBA" id="ARBA00022801"/>
    </source>
</evidence>
<keyword evidence="2 4" id="KW-0442">Lipid degradation</keyword>
<evidence type="ECO:0000313" key="6">
    <source>
        <dbReference type="EMBL" id="CUA96837.1"/>
    </source>
</evidence>